<organism evidence="1 2">
    <name type="scientific">Candidatus Aeolococcus gillhamiae</name>
    <dbReference type="NCBI Taxonomy" id="3127015"/>
    <lineage>
        <taxon>Bacteria</taxon>
        <taxon>Bacillati</taxon>
        <taxon>Candidatus Dormiibacterota</taxon>
        <taxon>Candidatus Dormibacteria</taxon>
        <taxon>Candidatus Aeolococcales</taxon>
        <taxon>Candidatus Aeolococcaceae</taxon>
        <taxon>Candidatus Aeolococcus</taxon>
    </lineage>
</organism>
<proteinExistence type="predicted"/>
<dbReference type="RefSeq" id="WP_337311605.1">
    <property type="nucleotide sequence ID" value="NZ_JAEKNS010000093.1"/>
</dbReference>
<protein>
    <submittedName>
        <fullName evidence="1">Uncharacterized protein</fullName>
    </submittedName>
</protein>
<evidence type="ECO:0000313" key="1">
    <source>
        <dbReference type="EMBL" id="MBJ7594948.1"/>
    </source>
</evidence>
<dbReference type="Proteomes" id="UP000606991">
    <property type="component" value="Unassembled WGS sequence"/>
</dbReference>
<reference evidence="1 2" key="1">
    <citation type="submission" date="2020-10" db="EMBL/GenBank/DDBJ databases">
        <title>Ca. Dormibacterota MAGs.</title>
        <authorList>
            <person name="Montgomery K."/>
        </authorList>
    </citation>
    <scope>NUCLEOTIDE SEQUENCE [LARGE SCALE GENOMIC DNA]</scope>
    <source>
        <strain evidence="1">SC8812_S17_18</strain>
    </source>
</reference>
<comment type="caution">
    <text evidence="1">The sequence shown here is derived from an EMBL/GenBank/DDBJ whole genome shotgun (WGS) entry which is preliminary data.</text>
</comment>
<name>A0A934N5J3_9BACT</name>
<sequence>MTTGEDRFFLTWGRVFDAVDPTPLIDAVKPHLVRMSRGEVRIVEVCDSLQEASAQPYFFESFFMLCQQRIPYGPGYDDWAAETRKKMTAGKDIHFLGVTAATNS</sequence>
<dbReference type="EMBL" id="JAEKNS010000093">
    <property type="protein sequence ID" value="MBJ7594948.1"/>
    <property type="molecule type" value="Genomic_DNA"/>
</dbReference>
<gene>
    <name evidence="1" type="ORF">JF886_08840</name>
</gene>
<accession>A0A934N5J3</accession>
<evidence type="ECO:0000313" key="2">
    <source>
        <dbReference type="Proteomes" id="UP000606991"/>
    </source>
</evidence>
<dbReference type="AlphaFoldDB" id="A0A934N5J3"/>